<evidence type="ECO:0000256" key="3">
    <source>
        <dbReference type="ARBA" id="ARBA00023235"/>
    </source>
</evidence>
<dbReference type="NCBIfam" id="TIGR00005">
    <property type="entry name" value="rluA_subfam"/>
    <property type="match status" value="1"/>
</dbReference>
<dbReference type="PANTHER" id="PTHR21600">
    <property type="entry name" value="MITOCHONDRIAL RNA PSEUDOURIDINE SYNTHASE"/>
    <property type="match status" value="1"/>
</dbReference>
<dbReference type="InterPro" id="IPR006224">
    <property type="entry name" value="PsdUridine_synth_RluA-like_CS"/>
</dbReference>
<sequence length="333" mass="38764">MQKRVWMQKVFIALTNHKRIDEFLTKELQISKNQVLNLIKEGLVFCQKKEVKKGGLALKEGDEITLLTPKITQKPLKRGLDLEIEVIFEDEDLLVLNKPPNLVVHKAPSVKEPTLVDWLEFKNYELSNLGLKERYGIVHRLDKDTSGGIVIAKNNFTHVHLSEQLKTKTMGRYYIALLSTPLKEEKMSVECYLTRNPNNRLKIIALKAAKKEKSRYSKSEFISLLTSQNNLNLIGAKLFTGRTHQIRAHLEYLNRHIMGDNLYGLNQALPKEEIRIMLHAYLIEFKHPRSEQKLRFKVPLLKDMLEYLKKVFDKENLDEVLDEEKILHAFIAK</sequence>
<comment type="similarity">
    <text evidence="2 6">Belongs to the pseudouridine synthase RluA family.</text>
</comment>
<dbReference type="PROSITE" id="PS01129">
    <property type="entry name" value="PSI_RLU"/>
    <property type="match status" value="1"/>
</dbReference>
<dbReference type="Pfam" id="PF00849">
    <property type="entry name" value="PseudoU_synth_2"/>
    <property type="match status" value="1"/>
</dbReference>
<keyword evidence="5" id="KW-0694">RNA-binding</keyword>
<evidence type="ECO:0000256" key="2">
    <source>
        <dbReference type="ARBA" id="ARBA00010876"/>
    </source>
</evidence>
<dbReference type="InterPro" id="IPR020103">
    <property type="entry name" value="PsdUridine_synth_cat_dom_sf"/>
</dbReference>
<dbReference type="Proteomes" id="UP000001735">
    <property type="component" value="Chromosome"/>
</dbReference>
<accession>B5Z7A8</accession>
<feature type="domain" description="RNA-binding S4" evidence="7">
    <location>
        <begin position="18"/>
        <end position="77"/>
    </location>
</feature>
<dbReference type="InterPro" id="IPR036986">
    <property type="entry name" value="S4_RNA-bd_sf"/>
</dbReference>
<evidence type="ECO:0000256" key="5">
    <source>
        <dbReference type="PROSITE-ProRule" id="PRU00182"/>
    </source>
</evidence>
<evidence type="ECO:0000256" key="1">
    <source>
        <dbReference type="ARBA" id="ARBA00000073"/>
    </source>
</evidence>
<dbReference type="CDD" id="cd00165">
    <property type="entry name" value="S4"/>
    <property type="match status" value="1"/>
</dbReference>
<evidence type="ECO:0000256" key="4">
    <source>
        <dbReference type="PIRSR" id="PIRSR606225-1"/>
    </source>
</evidence>
<dbReference type="CDD" id="cd02869">
    <property type="entry name" value="PseudoU_synth_RluA_like"/>
    <property type="match status" value="1"/>
</dbReference>
<keyword evidence="9" id="KW-1185">Reference proteome</keyword>
<dbReference type="HOGENOM" id="CLU_016902_4_4_7"/>
<dbReference type="Gene3D" id="3.10.290.10">
    <property type="entry name" value="RNA-binding S4 domain"/>
    <property type="match status" value="1"/>
</dbReference>
<dbReference type="InterPro" id="IPR002942">
    <property type="entry name" value="S4_RNA-bd"/>
</dbReference>
<dbReference type="SUPFAM" id="SSF55174">
    <property type="entry name" value="Alpha-L RNA-binding motif"/>
    <property type="match status" value="1"/>
</dbReference>
<keyword evidence="3 6" id="KW-0413">Isomerase</keyword>
<evidence type="ECO:0000313" key="8">
    <source>
        <dbReference type="EMBL" id="ACI27457.1"/>
    </source>
</evidence>
<name>B5Z7A8_HELPG</name>
<evidence type="ECO:0000259" key="7">
    <source>
        <dbReference type="SMART" id="SM00363"/>
    </source>
</evidence>
<dbReference type="GO" id="GO:0120159">
    <property type="term" value="F:rRNA pseudouridine synthase activity"/>
    <property type="evidence" value="ECO:0007669"/>
    <property type="project" value="UniProtKB-ARBA"/>
</dbReference>
<dbReference type="EMBL" id="CP001173">
    <property type="protein sequence ID" value="ACI27457.1"/>
    <property type="molecule type" value="Genomic_DNA"/>
</dbReference>
<comment type="function">
    <text evidence="6">Responsible for synthesis of pseudouridine from uracil.</text>
</comment>
<dbReference type="PANTHER" id="PTHR21600:SF44">
    <property type="entry name" value="RIBOSOMAL LARGE SUBUNIT PSEUDOURIDINE SYNTHASE D"/>
    <property type="match status" value="1"/>
</dbReference>
<protein>
    <recommendedName>
        <fullName evidence="6">Pseudouridine synthase</fullName>
        <ecNumber evidence="6">5.4.99.-</ecNumber>
    </recommendedName>
</protein>
<dbReference type="GO" id="GO:0003723">
    <property type="term" value="F:RNA binding"/>
    <property type="evidence" value="ECO:0007669"/>
    <property type="project" value="UniProtKB-KW"/>
</dbReference>
<dbReference type="Gene3D" id="3.30.2350.10">
    <property type="entry name" value="Pseudouridine synthase"/>
    <property type="match status" value="1"/>
</dbReference>
<dbReference type="AlphaFoldDB" id="B5Z7A8"/>
<organism evidence="8 9">
    <name type="scientific">Helicobacter pylori (strain G27)</name>
    <dbReference type="NCBI Taxonomy" id="563041"/>
    <lineage>
        <taxon>Bacteria</taxon>
        <taxon>Pseudomonadati</taxon>
        <taxon>Campylobacterota</taxon>
        <taxon>Epsilonproteobacteria</taxon>
        <taxon>Campylobacterales</taxon>
        <taxon>Helicobacteraceae</taxon>
        <taxon>Helicobacter</taxon>
    </lineage>
</organism>
<proteinExistence type="inferred from homology"/>
<dbReference type="SMART" id="SM00363">
    <property type="entry name" value="S4"/>
    <property type="match status" value="1"/>
</dbReference>
<evidence type="ECO:0000256" key="6">
    <source>
        <dbReference type="RuleBase" id="RU362028"/>
    </source>
</evidence>
<dbReference type="InterPro" id="IPR050188">
    <property type="entry name" value="RluA_PseudoU_synthase"/>
</dbReference>
<comment type="catalytic activity">
    <reaction evidence="1 6">
        <text>a uridine in RNA = a pseudouridine in RNA</text>
        <dbReference type="Rhea" id="RHEA:48348"/>
        <dbReference type="Rhea" id="RHEA-COMP:12068"/>
        <dbReference type="Rhea" id="RHEA-COMP:12069"/>
        <dbReference type="ChEBI" id="CHEBI:65314"/>
        <dbReference type="ChEBI" id="CHEBI:65315"/>
    </reaction>
</comment>
<dbReference type="GO" id="GO:0000455">
    <property type="term" value="P:enzyme-directed rRNA pseudouridine synthesis"/>
    <property type="evidence" value="ECO:0007669"/>
    <property type="project" value="UniProtKB-ARBA"/>
</dbReference>
<dbReference type="InterPro" id="IPR006225">
    <property type="entry name" value="PsdUridine_synth_RluC/D"/>
</dbReference>
<dbReference type="EC" id="5.4.99.-" evidence="6"/>
<dbReference type="InterPro" id="IPR006145">
    <property type="entry name" value="PsdUridine_synth_RsuA/RluA"/>
</dbReference>
<dbReference type="PROSITE" id="PS50889">
    <property type="entry name" value="S4"/>
    <property type="match status" value="1"/>
</dbReference>
<dbReference type="Pfam" id="PF01479">
    <property type="entry name" value="S4"/>
    <property type="match status" value="1"/>
</dbReference>
<evidence type="ECO:0000313" key="9">
    <source>
        <dbReference type="Proteomes" id="UP000001735"/>
    </source>
</evidence>
<dbReference type="SUPFAM" id="SSF55120">
    <property type="entry name" value="Pseudouridine synthase"/>
    <property type="match status" value="1"/>
</dbReference>
<reference evidence="8 9" key="1">
    <citation type="journal article" date="2009" name="J. Bacteriol.">
        <title>The complete genome sequence of Helicobacter pylori strain G27.</title>
        <authorList>
            <person name="Baltrus D.A."/>
            <person name="Amieva M.R."/>
            <person name="Covacci A."/>
            <person name="Lowe T.M."/>
            <person name="Merrell D.S."/>
            <person name="Ottemann K.M."/>
            <person name="Stein M."/>
            <person name="Salama N.R."/>
            <person name="Guillemin K."/>
        </authorList>
    </citation>
    <scope>NUCLEOTIDE SEQUENCE [LARGE SCALE GENOMIC DNA]</scope>
    <source>
        <strain evidence="8 9">G27</strain>
    </source>
</reference>
<feature type="active site" evidence="4">
    <location>
        <position position="142"/>
    </location>
</feature>
<gene>
    <name evidence="8" type="ordered locus">HPG27_702</name>
</gene>
<dbReference type="KEGG" id="hpg:HPG27_702"/>